<keyword evidence="5" id="KW-1185">Reference proteome</keyword>
<protein>
    <recommendedName>
        <fullName evidence="1">T6SS Phospholipase effector Tle1-like catalytic domain-containing protein</fullName>
    </recommendedName>
</protein>
<organism evidence="3 4">
    <name type="scientific">Xanthomonas bromi</name>
    <dbReference type="NCBI Taxonomy" id="56449"/>
    <lineage>
        <taxon>Bacteria</taxon>
        <taxon>Pseudomonadati</taxon>
        <taxon>Pseudomonadota</taxon>
        <taxon>Gammaproteobacteria</taxon>
        <taxon>Lysobacterales</taxon>
        <taxon>Lysobacteraceae</taxon>
        <taxon>Xanthomonas</taxon>
    </lineage>
</organism>
<dbReference type="EMBL" id="MDCE01000055">
    <property type="protein sequence ID" value="PPV04775.1"/>
    <property type="molecule type" value="Genomic_DNA"/>
</dbReference>
<dbReference type="Pfam" id="PF09994">
    <property type="entry name" value="T6SS_Tle1-like_cat"/>
    <property type="match status" value="1"/>
</dbReference>
<evidence type="ECO:0000313" key="4">
    <source>
        <dbReference type="Proteomes" id="UP000092503"/>
    </source>
</evidence>
<evidence type="ECO:0000313" key="2">
    <source>
        <dbReference type="EMBL" id="PPV04775.1"/>
    </source>
</evidence>
<evidence type="ECO:0000313" key="5">
    <source>
        <dbReference type="Proteomes" id="UP000239710"/>
    </source>
</evidence>
<gene>
    <name evidence="3" type="ORF">XBLMG947_3976</name>
    <name evidence="2" type="ORF">XbrCFBP1976_20540</name>
</gene>
<name>A0A1C3NS28_9XANT</name>
<accession>A0A1C3NS28</accession>
<dbReference type="AlphaFoldDB" id="A0A1C3NS28"/>
<sequence>MQVSFAPLCPQNPLQLSRAQQAEMMSAGLGRPQDSCCIDLRWGFFFDGTNNNFQRDQPKKAHSNVARLYDIFEADRRKPEFVRRYAAGVGTPFKDEVGDQGLGIQEKAGLAAGWGGEARICWMLLKFLDNLNYYFERIDLGEALGQSDPATVRRMAQDITIPSMELRKIAGDETQMLQQISMMASLQSLTATALNPPNHAGRRAVLAERRAQLRQRVQKWQRAQPKPQVRSIRVSVFGFSRGAAEARVFCSWLKDACDGGDGELTLCGIPVQLDLLGIFDTVASVGLANSSRLWTGHGGYASEDDLQIAPYVRRCVHLVAAHEVRGSFPLDAAAGVNGEEVVYPGVHSDVGGGYEPGEQGKAFIGDSIDDSAKLSQIALCHMYREAMAAGVPLNLSASRLSKETKAAFKVDQGLIDAFNGYVAATASIKASSTAALMQAHYALYLRWRRLRLDDTAPDGMAQQPFVKRARTYKAQDVTDLLQANAELRQEWAALQEDEKDAAYSSQASVANVLRSTLAPIAARDDIVALVWGEKMKQWREVKPAWNDLSPLDRRIVRLHDDYSHDSRAWFKPFGAASEEAWKRQSRERMHTLDAQDKAWQQWNREAQPVIGDAVRKAQKHPGSFQPTPEVRPMPPLVAGQDLKDLKEWRSNGGVIPTEQDGRESYGMFGFLRWRTIFVPEKSALQQSIDAVDEKLEQIKQLPGKAKHAVGDAVESAVDSAVEAGKEFVGDQVKKLIPSGLPRM</sequence>
<proteinExistence type="predicted"/>
<reference evidence="2 5" key="2">
    <citation type="submission" date="2016-08" db="EMBL/GenBank/DDBJ databases">
        <title>Evolution of the type three secretion system and type three effector repertoires in Xanthomonas.</title>
        <authorList>
            <person name="Merda D."/>
            <person name="Briand M."/>
            <person name="Bosis E."/>
            <person name="Rousseau C."/>
            <person name="Portier P."/>
            <person name="Jacques M.-A."/>
            <person name="Fischer-Le Saux M."/>
        </authorList>
    </citation>
    <scope>NUCLEOTIDE SEQUENCE [LARGE SCALE GENOMIC DNA]</scope>
    <source>
        <strain evidence="2 5">CFBP1976</strain>
    </source>
</reference>
<dbReference type="Proteomes" id="UP000092503">
    <property type="component" value="Unassembled WGS sequence"/>
</dbReference>
<dbReference type="STRING" id="56449.XBLMG947_3976"/>
<dbReference type="OrthoDB" id="4378831at2"/>
<dbReference type="Proteomes" id="UP000239710">
    <property type="component" value="Unassembled WGS sequence"/>
</dbReference>
<dbReference type="InterPro" id="IPR018712">
    <property type="entry name" value="Tle1-like_cat"/>
</dbReference>
<dbReference type="PANTHER" id="PTHR33840:SF1">
    <property type="entry name" value="TLE1 PHOSPHOLIPASE DOMAIN-CONTAINING PROTEIN"/>
    <property type="match status" value="1"/>
</dbReference>
<dbReference type="PANTHER" id="PTHR33840">
    <property type="match status" value="1"/>
</dbReference>
<dbReference type="EMBL" id="FLTX01000083">
    <property type="protein sequence ID" value="SBV53166.1"/>
    <property type="molecule type" value="Genomic_DNA"/>
</dbReference>
<reference evidence="3 4" key="1">
    <citation type="submission" date="2016-06" db="EMBL/GenBank/DDBJ databases">
        <authorList>
            <person name="Kjaerup R.B."/>
            <person name="Dalgaard T.S."/>
            <person name="Juul-Madsen H.R."/>
        </authorList>
    </citation>
    <scope>NUCLEOTIDE SEQUENCE [LARGE SCALE GENOMIC DNA]</scope>
    <source>
        <strain evidence="3">LMG947</strain>
    </source>
</reference>
<evidence type="ECO:0000259" key="1">
    <source>
        <dbReference type="Pfam" id="PF09994"/>
    </source>
</evidence>
<feature type="domain" description="T6SS Phospholipase effector Tle1-like catalytic" evidence="1">
    <location>
        <begin position="269"/>
        <end position="385"/>
    </location>
</feature>
<dbReference type="RefSeq" id="WP_065470271.1">
    <property type="nucleotide sequence ID" value="NZ_FLTX01000083.1"/>
</dbReference>
<evidence type="ECO:0000313" key="3">
    <source>
        <dbReference type="EMBL" id="SBV53166.1"/>
    </source>
</evidence>